<dbReference type="Proteomes" id="UP000031036">
    <property type="component" value="Unassembled WGS sequence"/>
</dbReference>
<keyword evidence="2" id="KW-1185">Reference proteome</keyword>
<sequence length="83" mass="9147">MQQLFMVAKILAEECLTVSAHYHFSVRTKRQESVYGYGPGNGYGIVRYFSGPGGVFYGTIGGGFNNNYTDINIGRMNEVNIIG</sequence>
<dbReference type="EMBL" id="JPKZ01002987">
    <property type="protein sequence ID" value="KHN73919.1"/>
    <property type="molecule type" value="Genomic_DNA"/>
</dbReference>
<reference evidence="1 2" key="1">
    <citation type="submission" date="2014-11" db="EMBL/GenBank/DDBJ databases">
        <title>Genetic blueprint of the zoonotic pathogen Toxocara canis.</title>
        <authorList>
            <person name="Zhu X.-Q."/>
            <person name="Korhonen P.K."/>
            <person name="Cai H."/>
            <person name="Young N.D."/>
            <person name="Nejsum P."/>
            <person name="von Samson-Himmelstjerna G."/>
            <person name="Boag P.R."/>
            <person name="Tan P."/>
            <person name="Li Q."/>
            <person name="Min J."/>
            <person name="Yang Y."/>
            <person name="Wang X."/>
            <person name="Fang X."/>
            <person name="Hall R.S."/>
            <person name="Hofmann A."/>
            <person name="Sternberg P.W."/>
            <person name="Jex A.R."/>
            <person name="Gasser R.B."/>
        </authorList>
    </citation>
    <scope>NUCLEOTIDE SEQUENCE [LARGE SCALE GENOMIC DNA]</scope>
    <source>
        <strain evidence="1">PN_DK_2014</strain>
    </source>
</reference>
<protein>
    <submittedName>
        <fullName evidence="1">Uncharacterized protein</fullName>
    </submittedName>
</protein>
<organism evidence="1 2">
    <name type="scientific">Toxocara canis</name>
    <name type="common">Canine roundworm</name>
    <dbReference type="NCBI Taxonomy" id="6265"/>
    <lineage>
        <taxon>Eukaryota</taxon>
        <taxon>Metazoa</taxon>
        <taxon>Ecdysozoa</taxon>
        <taxon>Nematoda</taxon>
        <taxon>Chromadorea</taxon>
        <taxon>Rhabditida</taxon>
        <taxon>Spirurina</taxon>
        <taxon>Ascaridomorpha</taxon>
        <taxon>Ascaridoidea</taxon>
        <taxon>Toxocaridae</taxon>
        <taxon>Toxocara</taxon>
    </lineage>
</organism>
<name>A0A0B2UXG6_TOXCA</name>
<gene>
    <name evidence="1" type="ORF">Tcan_02014</name>
</gene>
<comment type="caution">
    <text evidence="1">The sequence shown here is derived from an EMBL/GenBank/DDBJ whole genome shotgun (WGS) entry which is preliminary data.</text>
</comment>
<evidence type="ECO:0000313" key="1">
    <source>
        <dbReference type="EMBL" id="KHN73919.1"/>
    </source>
</evidence>
<evidence type="ECO:0000313" key="2">
    <source>
        <dbReference type="Proteomes" id="UP000031036"/>
    </source>
</evidence>
<proteinExistence type="predicted"/>
<accession>A0A0B2UXG6</accession>
<dbReference type="AlphaFoldDB" id="A0A0B2UXG6"/>